<evidence type="ECO:0000256" key="1">
    <source>
        <dbReference type="SAM" id="MobiDB-lite"/>
    </source>
</evidence>
<dbReference type="AlphaFoldDB" id="A0AAN8HP04"/>
<gene>
    <name evidence="2" type="ORF">CgunFtcFv8_000324</name>
</gene>
<reference evidence="2 3" key="1">
    <citation type="journal article" date="2023" name="Mol. Biol. Evol.">
        <title>Genomics of Secondarily Temperate Adaptation in the Only Non-Antarctic Icefish.</title>
        <authorList>
            <person name="Rivera-Colon A.G."/>
            <person name="Rayamajhi N."/>
            <person name="Minhas B.F."/>
            <person name="Madrigal G."/>
            <person name="Bilyk K.T."/>
            <person name="Yoon V."/>
            <person name="Hune M."/>
            <person name="Gregory S."/>
            <person name="Cheng C.H.C."/>
            <person name="Catchen J.M."/>
        </authorList>
    </citation>
    <scope>NUCLEOTIDE SEQUENCE [LARGE SCALE GENOMIC DNA]</scope>
    <source>
        <tissue evidence="2">White muscle</tissue>
    </source>
</reference>
<feature type="compositionally biased region" description="Basic and acidic residues" evidence="1">
    <location>
        <begin position="164"/>
        <end position="174"/>
    </location>
</feature>
<evidence type="ECO:0000313" key="3">
    <source>
        <dbReference type="Proteomes" id="UP001331515"/>
    </source>
</evidence>
<name>A0AAN8HP04_CHAGU</name>
<keyword evidence="3" id="KW-1185">Reference proteome</keyword>
<feature type="region of interest" description="Disordered" evidence="1">
    <location>
        <begin position="131"/>
        <end position="174"/>
    </location>
</feature>
<comment type="caution">
    <text evidence="2">The sequence shown here is derived from an EMBL/GenBank/DDBJ whole genome shotgun (WGS) entry which is preliminary data.</text>
</comment>
<accession>A0AAN8HP04</accession>
<protein>
    <submittedName>
        <fullName evidence="2">Uncharacterized protein</fullName>
    </submittedName>
</protein>
<dbReference type="Proteomes" id="UP001331515">
    <property type="component" value="Unassembled WGS sequence"/>
</dbReference>
<evidence type="ECO:0000313" key="2">
    <source>
        <dbReference type="EMBL" id="KAK5923344.1"/>
    </source>
</evidence>
<dbReference type="EMBL" id="JAURVH010001521">
    <property type="protein sequence ID" value="KAK5923344.1"/>
    <property type="molecule type" value="Genomic_DNA"/>
</dbReference>
<proteinExistence type="predicted"/>
<sequence length="174" mass="18901">MSAVVTPHVDITAHTPIHPMSVYVRHDERRSEMQRVEVSSQPFHSRPTLGCLTGSGSEGFGVARRHDNHNTSRACVPALRVFLGVAARVSDGQMDEQADQQRVHPAVRLPPPTVQRDTGDTPVIPRTVSCAPSRATGTPVERGYFQGSPGGRKSGVLLPLFSYPEKDGGNETRQ</sequence>
<organism evidence="2 3">
    <name type="scientific">Champsocephalus gunnari</name>
    <name type="common">Mackerel icefish</name>
    <dbReference type="NCBI Taxonomy" id="52237"/>
    <lineage>
        <taxon>Eukaryota</taxon>
        <taxon>Metazoa</taxon>
        <taxon>Chordata</taxon>
        <taxon>Craniata</taxon>
        <taxon>Vertebrata</taxon>
        <taxon>Euteleostomi</taxon>
        <taxon>Actinopterygii</taxon>
        <taxon>Neopterygii</taxon>
        <taxon>Teleostei</taxon>
        <taxon>Neoteleostei</taxon>
        <taxon>Acanthomorphata</taxon>
        <taxon>Eupercaria</taxon>
        <taxon>Perciformes</taxon>
        <taxon>Notothenioidei</taxon>
        <taxon>Channichthyidae</taxon>
        <taxon>Champsocephalus</taxon>
    </lineage>
</organism>